<protein>
    <submittedName>
        <fullName evidence="1">DgyrCDS14503</fullName>
    </submittedName>
</protein>
<dbReference type="EMBL" id="CAJFCJ010000044">
    <property type="protein sequence ID" value="CAD5126360.1"/>
    <property type="molecule type" value="Genomic_DNA"/>
</dbReference>
<dbReference type="OrthoDB" id="547680at2759"/>
<dbReference type="AlphaFoldDB" id="A0A7I8WDT6"/>
<evidence type="ECO:0000313" key="1">
    <source>
        <dbReference type="EMBL" id="CAD5126360.1"/>
    </source>
</evidence>
<dbReference type="PANTHER" id="PTHR45713">
    <property type="entry name" value="FTP DOMAIN-CONTAINING PROTEIN"/>
    <property type="match status" value="1"/>
</dbReference>
<dbReference type="SUPFAM" id="SSF49785">
    <property type="entry name" value="Galactose-binding domain-like"/>
    <property type="match status" value="1"/>
</dbReference>
<gene>
    <name evidence="1" type="ORF">DGYR_LOCUS13608</name>
</gene>
<dbReference type="PANTHER" id="PTHR45713:SF6">
    <property type="entry name" value="F5_8 TYPE C DOMAIN-CONTAINING PROTEIN"/>
    <property type="match status" value="1"/>
</dbReference>
<dbReference type="Gene3D" id="2.60.120.260">
    <property type="entry name" value="Galactose-binding domain-like"/>
    <property type="match status" value="2"/>
</dbReference>
<accession>A0A7I8WDT6</accession>
<dbReference type="InterPro" id="IPR008979">
    <property type="entry name" value="Galactose-bd-like_sf"/>
</dbReference>
<proteinExistence type="predicted"/>
<name>A0A7I8WDT6_9ANNE</name>
<keyword evidence="2" id="KW-1185">Reference proteome</keyword>
<reference evidence="1 2" key="1">
    <citation type="submission" date="2020-08" db="EMBL/GenBank/DDBJ databases">
        <authorList>
            <person name="Hejnol A."/>
        </authorList>
    </citation>
    <scope>NUCLEOTIDE SEQUENCE [LARGE SCALE GENOMIC DNA]</scope>
</reference>
<comment type="caution">
    <text evidence="1">The sequence shown here is derived from an EMBL/GenBank/DDBJ whole genome shotgun (WGS) entry which is preliminary data.</text>
</comment>
<sequence length="602" mass="69850">MERYSKLIIEAKYGNYIDLCEIEIFSSNIAHSKLTISKYSSNGELDRLTDGNEINRVTLRLGQDYWVAINLLAYYNVFGLDFRLMPTYLHQFKSFYVELTNENPAVQYNPTKYSYCGEKDGNNPNGSDMFDTILCKRGGVKGQFVVLRSNSSNMNVVVSEIEIFGNYLKDLEKRSKNILSNKPSWTSSYYRQFTLAHLATTGDRNGIFHTKKEDHPWIWIDMLGMYKLFPMAILNREDQYVLRINTIRGVVSEYQSFNVEQAHLHSKICFINDKQFLRGEYAIWDCQQPLPICRYVIFYLSITQYLHFEFVEAYGEEIINANFTLLPLINVHRTESSSLKIYDQIVADQFPIKIIDGSSINSRHQDHYLSCSGTLTNANQEGRIIFSMDNYYMVVEIVVLLPSILVQETFEDVQVAVENFNIELQRQICSLKNDAITEEHLLYNCHFIGDRISLNKINGLKFYLAQVQGHFAHPKKKTAAVLYLGGSFLTDRMRFDLFGKSNHWFIDGTFKIVKDPFYQLVSIHSHVKKNGAMKHVPLTFIFITLKQKKYYKKAFKSIRNLTFMSQPEKTTMDFEMSLWKAVSKIYAEAKIHGCLPLHSSNL</sequence>
<evidence type="ECO:0000313" key="2">
    <source>
        <dbReference type="Proteomes" id="UP000549394"/>
    </source>
</evidence>
<dbReference type="InterPro" id="IPR051941">
    <property type="entry name" value="BG_Antigen-Binding_Lectin"/>
</dbReference>
<dbReference type="Proteomes" id="UP000549394">
    <property type="component" value="Unassembled WGS sequence"/>
</dbReference>
<organism evidence="1 2">
    <name type="scientific">Dimorphilus gyrociliatus</name>
    <dbReference type="NCBI Taxonomy" id="2664684"/>
    <lineage>
        <taxon>Eukaryota</taxon>
        <taxon>Metazoa</taxon>
        <taxon>Spiralia</taxon>
        <taxon>Lophotrochozoa</taxon>
        <taxon>Annelida</taxon>
        <taxon>Polychaeta</taxon>
        <taxon>Polychaeta incertae sedis</taxon>
        <taxon>Dinophilidae</taxon>
        <taxon>Dimorphilus</taxon>
    </lineage>
</organism>